<evidence type="ECO:0000313" key="4">
    <source>
        <dbReference type="Proteomes" id="UP000241890"/>
    </source>
</evidence>
<dbReference type="InterPro" id="IPR036305">
    <property type="entry name" value="RGS_sf"/>
</dbReference>
<keyword evidence="1" id="KW-0472">Membrane</keyword>
<dbReference type="SMART" id="SM00315">
    <property type="entry name" value="RGS"/>
    <property type="match status" value="1"/>
</dbReference>
<feature type="domain" description="RGS" evidence="2">
    <location>
        <begin position="287"/>
        <end position="405"/>
    </location>
</feature>
<evidence type="ECO:0000256" key="1">
    <source>
        <dbReference type="SAM" id="Phobius"/>
    </source>
</evidence>
<evidence type="ECO:0000259" key="2">
    <source>
        <dbReference type="PROSITE" id="PS50132"/>
    </source>
</evidence>
<dbReference type="Proteomes" id="UP000241890">
    <property type="component" value="Unassembled WGS sequence"/>
</dbReference>
<dbReference type="PROSITE" id="PS50132">
    <property type="entry name" value="RGS"/>
    <property type="match status" value="1"/>
</dbReference>
<feature type="transmembrane region" description="Helical" evidence="1">
    <location>
        <begin position="203"/>
        <end position="222"/>
    </location>
</feature>
<feature type="transmembrane region" description="Helical" evidence="1">
    <location>
        <begin position="120"/>
        <end position="153"/>
    </location>
</feature>
<dbReference type="PRINTS" id="PR01301">
    <property type="entry name" value="RGSPROTEIN"/>
</dbReference>
<feature type="transmembrane region" description="Helical" evidence="1">
    <location>
        <begin position="34"/>
        <end position="54"/>
    </location>
</feature>
<keyword evidence="1" id="KW-1133">Transmembrane helix</keyword>
<proteinExistence type="predicted"/>
<dbReference type="InterPro" id="IPR016137">
    <property type="entry name" value="RGS"/>
</dbReference>
<dbReference type="EMBL" id="BEYU01000075">
    <property type="protein sequence ID" value="GBG30362.1"/>
    <property type="molecule type" value="Genomic_DNA"/>
</dbReference>
<dbReference type="OrthoDB" id="191023at2759"/>
<dbReference type="InterPro" id="IPR044926">
    <property type="entry name" value="RGS_subdomain_2"/>
</dbReference>
<feature type="transmembrane region" description="Helical" evidence="1">
    <location>
        <begin position="173"/>
        <end position="191"/>
    </location>
</feature>
<dbReference type="PANTHER" id="PTHR10845">
    <property type="entry name" value="REGULATOR OF G PROTEIN SIGNALING"/>
    <property type="match status" value="1"/>
</dbReference>
<keyword evidence="4" id="KW-1185">Reference proteome</keyword>
<sequence>MLLGGFGGMFLSFSLLYRIYVGPGNYPCDIHVWRFLGLPLIAGPILTRTALFYARTRFNQLMVDLDESQATVLEQYRNLSSPNVLRVFLGWVGDICSLRRRRVSMGDGDRSSIGRREDRVLLLFIFTTNAYGVLIWIGTLIVAFVYIAVLHVINESPLGRGCLGCGSSSFETVYLGVVLLSMAGLGAFLLWRIRFEEDPLGIVAELRLALWCFVPFVFLSLLTAIDPGDLAREGIFSWSEMMPLNIAAVHFVQCPLQLLRCRQKSSAALCKIDSATQSADNHSAPQTLEEVLAVPSGRHTFMRFLAKEWSVENLYFHDAVLRFRNLHRSRDQALKIYRTFVADGAIFQVNISSASRSAIHQALETNVGSEPSEDLFDEADGEVFLLMRTDSFERFIRSAIFHNWVEEFGLRAPAPGLAPTANVAESA</sequence>
<dbReference type="PANTHER" id="PTHR10845:SF192">
    <property type="entry name" value="DOUBLE HIT, ISOFORM B"/>
    <property type="match status" value="1"/>
</dbReference>
<protein>
    <submittedName>
        <fullName evidence="3">Regulator of G-protein signaling loco</fullName>
    </submittedName>
</protein>
<comment type="caution">
    <text evidence="3">The sequence shown here is derived from an EMBL/GenBank/DDBJ whole genome shotgun (WGS) entry which is preliminary data.</text>
</comment>
<accession>A0A2R5GHK1</accession>
<gene>
    <name evidence="3" type="ORF">FCC1311_065812</name>
</gene>
<name>A0A2R5GHK1_9STRA</name>
<reference evidence="3 4" key="1">
    <citation type="submission" date="2017-12" db="EMBL/GenBank/DDBJ databases">
        <title>Sequencing, de novo assembly and annotation of complete genome of a new Thraustochytrid species, strain FCC1311.</title>
        <authorList>
            <person name="Sedici K."/>
            <person name="Godart F."/>
            <person name="Aiese Cigliano R."/>
            <person name="Sanseverino W."/>
            <person name="Barakat M."/>
            <person name="Ortet P."/>
            <person name="Marechal E."/>
            <person name="Cagnac O."/>
            <person name="Amato A."/>
        </authorList>
    </citation>
    <scope>NUCLEOTIDE SEQUENCE [LARGE SCALE GENOMIC DNA]</scope>
</reference>
<dbReference type="Pfam" id="PF00615">
    <property type="entry name" value="RGS"/>
    <property type="match status" value="1"/>
</dbReference>
<dbReference type="Gene3D" id="1.10.167.10">
    <property type="entry name" value="Regulator of G-protein Signalling 4, domain 2"/>
    <property type="match status" value="1"/>
</dbReference>
<evidence type="ECO:0000313" key="3">
    <source>
        <dbReference type="EMBL" id="GBG30362.1"/>
    </source>
</evidence>
<keyword evidence="1" id="KW-0812">Transmembrane</keyword>
<organism evidence="3 4">
    <name type="scientific">Hondaea fermentalgiana</name>
    <dbReference type="NCBI Taxonomy" id="2315210"/>
    <lineage>
        <taxon>Eukaryota</taxon>
        <taxon>Sar</taxon>
        <taxon>Stramenopiles</taxon>
        <taxon>Bigyra</taxon>
        <taxon>Labyrinthulomycetes</taxon>
        <taxon>Thraustochytrida</taxon>
        <taxon>Thraustochytriidae</taxon>
        <taxon>Hondaea</taxon>
    </lineage>
</organism>
<dbReference type="AlphaFoldDB" id="A0A2R5GHK1"/>
<dbReference type="InParanoid" id="A0A2R5GHK1"/>
<dbReference type="SUPFAM" id="SSF48097">
    <property type="entry name" value="Regulator of G-protein signaling, RGS"/>
    <property type="match status" value="1"/>
</dbReference>